<reference evidence="1" key="1">
    <citation type="submission" date="2020-11" db="EMBL/GenBank/DDBJ databases">
        <authorList>
            <consortium name="DOE Joint Genome Institute"/>
            <person name="Ahrendt S."/>
            <person name="Riley R."/>
            <person name="Andreopoulos W."/>
            <person name="Labutti K."/>
            <person name="Pangilinan J."/>
            <person name="Ruiz-Duenas F.J."/>
            <person name="Barrasa J.M."/>
            <person name="Sanchez-Garcia M."/>
            <person name="Camarero S."/>
            <person name="Miyauchi S."/>
            <person name="Serrano A."/>
            <person name="Linde D."/>
            <person name="Babiker R."/>
            <person name="Drula E."/>
            <person name="Ayuso-Fernandez I."/>
            <person name="Pacheco R."/>
            <person name="Padilla G."/>
            <person name="Ferreira P."/>
            <person name="Barriuso J."/>
            <person name="Kellner H."/>
            <person name="Castanera R."/>
            <person name="Alfaro M."/>
            <person name="Ramirez L."/>
            <person name="Pisabarro A.G."/>
            <person name="Kuo A."/>
            <person name="Tritt A."/>
            <person name="Lipzen A."/>
            <person name="He G."/>
            <person name="Yan M."/>
            <person name="Ng V."/>
            <person name="Cullen D."/>
            <person name="Martin F."/>
            <person name="Rosso M.-N."/>
            <person name="Henrissat B."/>
            <person name="Hibbett D."/>
            <person name="Martinez A.T."/>
            <person name="Grigoriev I.V."/>
        </authorList>
    </citation>
    <scope>NUCLEOTIDE SEQUENCE</scope>
    <source>
        <strain evidence="1">CBS 506.95</strain>
    </source>
</reference>
<dbReference type="AlphaFoldDB" id="A0A9P6E976"/>
<sequence>MASKKVTGNCGHGSKFFCSRCRLPRISIHNLQPATWPRPLTRTEHEAFANAWKASPSKNSQAKHLKLYGIRWSALLLLSYWQPAAWTITEAVHVILLGLIPRHCRDLLGLNMKDLPTEEEAVEEVGIRDTKRPSWQAGLPLNFGCPEHGKLKADQWRTVMEFDLPVSLIQLKATRKSSGNVQEDEHLQKVVDATLDLAMAIAWGLSRRTSAHHAERYQFYMQRYLTSIILVFPNYKLKPNHHYALHIPDILLAFGPLHGTWAFSMERIIGRLQSLNSNSKIGAWIWTFY</sequence>
<evidence type="ECO:0000313" key="1">
    <source>
        <dbReference type="EMBL" id="KAF9524698.1"/>
    </source>
</evidence>
<dbReference type="Proteomes" id="UP000807306">
    <property type="component" value="Unassembled WGS sequence"/>
</dbReference>
<dbReference type="PANTHER" id="PTHR46579">
    <property type="entry name" value="F5/8 TYPE C DOMAIN-CONTAINING PROTEIN-RELATED"/>
    <property type="match status" value="1"/>
</dbReference>
<dbReference type="OrthoDB" id="3269001at2759"/>
<keyword evidence="2" id="KW-1185">Reference proteome</keyword>
<proteinExistence type="predicted"/>
<name>A0A9P6E976_9AGAR</name>
<dbReference type="EMBL" id="MU157894">
    <property type="protein sequence ID" value="KAF9524698.1"/>
    <property type="molecule type" value="Genomic_DNA"/>
</dbReference>
<dbReference type="PANTHER" id="PTHR46579:SF1">
    <property type="entry name" value="F5_8 TYPE C DOMAIN-CONTAINING PROTEIN"/>
    <property type="match status" value="1"/>
</dbReference>
<organism evidence="1 2">
    <name type="scientific">Crepidotus variabilis</name>
    <dbReference type="NCBI Taxonomy" id="179855"/>
    <lineage>
        <taxon>Eukaryota</taxon>
        <taxon>Fungi</taxon>
        <taxon>Dikarya</taxon>
        <taxon>Basidiomycota</taxon>
        <taxon>Agaricomycotina</taxon>
        <taxon>Agaricomycetes</taxon>
        <taxon>Agaricomycetidae</taxon>
        <taxon>Agaricales</taxon>
        <taxon>Agaricineae</taxon>
        <taxon>Crepidotaceae</taxon>
        <taxon>Crepidotus</taxon>
    </lineage>
</organism>
<comment type="caution">
    <text evidence="1">The sequence shown here is derived from an EMBL/GenBank/DDBJ whole genome shotgun (WGS) entry which is preliminary data.</text>
</comment>
<accession>A0A9P6E976</accession>
<evidence type="ECO:0000313" key="2">
    <source>
        <dbReference type="Proteomes" id="UP000807306"/>
    </source>
</evidence>
<gene>
    <name evidence="1" type="ORF">CPB83DRAFT_773400</name>
</gene>
<protein>
    <submittedName>
        <fullName evidence="1">Uncharacterized protein</fullName>
    </submittedName>
</protein>